<feature type="transmembrane region" description="Helical" evidence="6">
    <location>
        <begin position="20"/>
        <end position="38"/>
    </location>
</feature>
<dbReference type="InterPro" id="IPR038766">
    <property type="entry name" value="Membrane_comp_ABC_pdt"/>
</dbReference>
<comment type="subcellular location">
    <subcellularLocation>
        <location evidence="1">Cell membrane</location>
        <topology evidence="1">Multi-pass membrane protein</topology>
    </subcellularLocation>
</comment>
<evidence type="ECO:0000256" key="3">
    <source>
        <dbReference type="ARBA" id="ARBA00022692"/>
    </source>
</evidence>
<organism evidence="8 9">
    <name type="scientific">Fictibacillus macauensis ZFHKF-1</name>
    <dbReference type="NCBI Taxonomy" id="1196324"/>
    <lineage>
        <taxon>Bacteria</taxon>
        <taxon>Bacillati</taxon>
        <taxon>Bacillota</taxon>
        <taxon>Bacilli</taxon>
        <taxon>Bacillales</taxon>
        <taxon>Fictibacillaceae</taxon>
        <taxon>Fictibacillus</taxon>
    </lineage>
</organism>
<evidence type="ECO:0000313" key="9">
    <source>
        <dbReference type="Proteomes" id="UP000004080"/>
    </source>
</evidence>
<feature type="transmembrane region" description="Helical" evidence="6">
    <location>
        <begin position="425"/>
        <end position="444"/>
    </location>
</feature>
<evidence type="ECO:0000313" key="8">
    <source>
        <dbReference type="EMBL" id="EIT86641.1"/>
    </source>
</evidence>
<keyword evidence="4 6" id="KW-1133">Transmembrane helix</keyword>
<dbReference type="InterPro" id="IPR003838">
    <property type="entry name" value="ABC3_permease_C"/>
</dbReference>
<evidence type="ECO:0000256" key="1">
    <source>
        <dbReference type="ARBA" id="ARBA00004651"/>
    </source>
</evidence>
<proteinExistence type="predicted"/>
<dbReference type="RefSeq" id="WP_007200836.1">
    <property type="nucleotide sequence ID" value="NZ_AKKV01000020.1"/>
</dbReference>
<feature type="transmembrane region" description="Helical" evidence="6">
    <location>
        <begin position="737"/>
        <end position="758"/>
    </location>
</feature>
<feature type="transmembrane region" description="Helical" evidence="6">
    <location>
        <begin position="348"/>
        <end position="370"/>
    </location>
</feature>
<keyword evidence="3 6" id="KW-0812">Transmembrane</keyword>
<dbReference type="PANTHER" id="PTHR30287">
    <property type="entry name" value="MEMBRANE COMPONENT OF PREDICTED ABC SUPERFAMILY METABOLITE UPTAKE TRANSPORTER"/>
    <property type="match status" value="1"/>
</dbReference>
<name>I8J4E2_9BACL</name>
<dbReference type="AlphaFoldDB" id="I8J4E2"/>
<feature type="domain" description="ABC3 transporter permease C-terminal" evidence="7">
    <location>
        <begin position="648"/>
        <end position="766"/>
    </location>
</feature>
<feature type="transmembrane region" description="Helical" evidence="6">
    <location>
        <begin position="692"/>
        <end position="717"/>
    </location>
</feature>
<sequence length="775" mass="86497">MKLWLKLLRDLKQSIGQSIAFVLIIAVGAFFYAGLVTYSDHLSTYTDSYVQKHHLSDLTVTYKTLSPNEVQRFQDIEGVKRVEGRYTVEGKQQFQTGKTTVTLHSIPKKNAINTPTLLKGQLPSASNELFLDAHYAKEHNLKVGQTTTITVRNQAHVMTISGLGENVEHAKLNDIQDHVSEGFAYLPESGIKDVMGSTTYNELLVSLHKKADVENIGKVIAAQSKKQGLSYLKQESKERSFSYSKIYETIYNNNMMSKVIPIVLFLIEAIILFLSMSRLIDSERSQVGIMKALGVKNRNIMLHYMGYPLIVSILGSILGCIMANYVFVPFVRESSARAYSLPGLSFSLSFYSLIPPLVISSIFGMVACYLSGRTILKERAAMAMRPKPPKKMKQLWLERFPKMWKALPYQYKIIFRNIFLNKRKALTSSIGVVVSTVLLITAFGTQTALLKVAKQTEQVGSYDLRIDYKSGAVPATRELPAGVTARYELATTPVQLVNNQGKHNATLISTPKNNTLLHFFSSKDTAVSLDDDGVLVPKSYADRYHIKAGDTIFLQPTSQDLPHKSLSLKVSAITSQYSNPSFYGTPAYLKKVGLQIPVSSLLLKTEAAHMKKITHSLERNENVDQITTQDDAKKSANYIVKQNTFVFIMFIICAIVLSFGAIFTISSINIYERNRELATLKVLGYPKAKIHGLIFFENILLTLFAVVVALPISSYVFAKIIGALSSPHQQIPDTLPLMVIVLSIVVAFVLTILSNLFLRRKVTKINMIESLKSLE</sequence>
<evidence type="ECO:0000256" key="2">
    <source>
        <dbReference type="ARBA" id="ARBA00022475"/>
    </source>
</evidence>
<protein>
    <submittedName>
        <fullName evidence="8">ABC transporter permease</fullName>
    </submittedName>
</protein>
<dbReference type="GO" id="GO:0005886">
    <property type="term" value="C:plasma membrane"/>
    <property type="evidence" value="ECO:0007669"/>
    <property type="project" value="UniProtKB-SubCell"/>
</dbReference>
<dbReference type="eggNOG" id="COG0577">
    <property type="taxonomic scope" value="Bacteria"/>
</dbReference>
<comment type="caution">
    <text evidence="8">The sequence shown here is derived from an EMBL/GenBank/DDBJ whole genome shotgun (WGS) entry which is preliminary data.</text>
</comment>
<evidence type="ECO:0000256" key="4">
    <source>
        <dbReference type="ARBA" id="ARBA00022989"/>
    </source>
</evidence>
<feature type="domain" description="ABC3 transporter permease C-terminal" evidence="7">
    <location>
        <begin position="259"/>
        <end position="371"/>
    </location>
</feature>
<feature type="transmembrane region" description="Helical" evidence="6">
    <location>
        <begin position="301"/>
        <end position="328"/>
    </location>
</feature>
<evidence type="ECO:0000256" key="6">
    <source>
        <dbReference type="SAM" id="Phobius"/>
    </source>
</evidence>
<dbReference type="Pfam" id="PF02687">
    <property type="entry name" value="FtsX"/>
    <property type="match status" value="2"/>
</dbReference>
<feature type="transmembrane region" description="Helical" evidence="6">
    <location>
        <begin position="645"/>
        <end position="671"/>
    </location>
</feature>
<dbReference type="PATRIC" id="fig|1196324.3.peg.746"/>
<reference evidence="8 9" key="1">
    <citation type="journal article" date="2012" name="J. Bacteriol.">
        <title>Genome of Bacillus macauensis ZFHKF-1, a Long-Chain-Forming Bacterium.</title>
        <authorList>
            <person name="Cai L."/>
            <person name="Zhang T."/>
        </authorList>
    </citation>
    <scope>NUCLEOTIDE SEQUENCE [LARGE SCALE GENOMIC DNA]</scope>
    <source>
        <strain evidence="8 9">ZFHKF-1</strain>
    </source>
</reference>
<keyword evidence="9" id="KW-1185">Reference proteome</keyword>
<evidence type="ECO:0000259" key="7">
    <source>
        <dbReference type="Pfam" id="PF02687"/>
    </source>
</evidence>
<dbReference type="PANTHER" id="PTHR30287:SF1">
    <property type="entry name" value="INNER MEMBRANE PROTEIN"/>
    <property type="match status" value="1"/>
</dbReference>
<evidence type="ECO:0000256" key="5">
    <source>
        <dbReference type="ARBA" id="ARBA00023136"/>
    </source>
</evidence>
<dbReference type="STRING" id="1196324.A374_03684"/>
<keyword evidence="2" id="KW-1003">Cell membrane</keyword>
<accession>I8J4E2</accession>
<gene>
    <name evidence="8" type="ORF">A374_03684</name>
</gene>
<keyword evidence="5 6" id="KW-0472">Membrane</keyword>
<dbReference type="Proteomes" id="UP000004080">
    <property type="component" value="Unassembled WGS sequence"/>
</dbReference>
<dbReference type="OrthoDB" id="5137249at2"/>
<dbReference type="EMBL" id="AKKV01000020">
    <property type="protein sequence ID" value="EIT86641.1"/>
    <property type="molecule type" value="Genomic_DNA"/>
</dbReference>